<dbReference type="InterPro" id="IPR036397">
    <property type="entry name" value="RNaseH_sf"/>
</dbReference>
<reference evidence="2" key="1">
    <citation type="submission" date="2011-08" db="EMBL/GenBank/DDBJ databases">
        <authorList>
            <person name="Rombauts S."/>
        </authorList>
    </citation>
    <scope>NUCLEOTIDE SEQUENCE</scope>
    <source>
        <strain evidence="2">London</strain>
    </source>
</reference>
<organism evidence="1 2">
    <name type="scientific">Tetranychus urticae</name>
    <name type="common">Two-spotted spider mite</name>
    <dbReference type="NCBI Taxonomy" id="32264"/>
    <lineage>
        <taxon>Eukaryota</taxon>
        <taxon>Metazoa</taxon>
        <taxon>Ecdysozoa</taxon>
        <taxon>Arthropoda</taxon>
        <taxon>Chelicerata</taxon>
        <taxon>Arachnida</taxon>
        <taxon>Acari</taxon>
        <taxon>Acariformes</taxon>
        <taxon>Trombidiformes</taxon>
        <taxon>Prostigmata</taxon>
        <taxon>Eleutherengona</taxon>
        <taxon>Raphignathae</taxon>
        <taxon>Tetranychoidea</taxon>
        <taxon>Tetranychidae</taxon>
        <taxon>Tetranychus</taxon>
    </lineage>
</organism>
<dbReference type="Gene3D" id="3.30.420.10">
    <property type="entry name" value="Ribonuclease H-like superfamily/Ribonuclease H"/>
    <property type="match status" value="1"/>
</dbReference>
<evidence type="ECO:0000313" key="2">
    <source>
        <dbReference type="Proteomes" id="UP000015104"/>
    </source>
</evidence>
<dbReference type="EnsemblMetazoa" id="tetur14g04243.1">
    <property type="protein sequence ID" value="tetur14g04243.1"/>
    <property type="gene ID" value="tetur14g04243"/>
</dbReference>
<evidence type="ECO:0000313" key="1">
    <source>
        <dbReference type="EnsemblMetazoa" id="tetur14g04243.1"/>
    </source>
</evidence>
<proteinExistence type="predicted"/>
<name>A0A158P562_TETUR</name>
<dbReference type="PANTHER" id="PTHR47326">
    <property type="entry name" value="TRANSPOSABLE ELEMENT TC3 TRANSPOSASE-LIKE PROTEIN"/>
    <property type="match status" value="1"/>
</dbReference>
<reference evidence="1" key="2">
    <citation type="submission" date="2016-04" db="UniProtKB">
        <authorList>
            <consortium name="EnsemblMetazoa"/>
        </authorList>
    </citation>
    <scope>IDENTIFICATION</scope>
</reference>
<dbReference type="PANTHER" id="PTHR47326:SF1">
    <property type="entry name" value="HTH PSQ-TYPE DOMAIN-CONTAINING PROTEIN"/>
    <property type="match status" value="1"/>
</dbReference>
<protein>
    <recommendedName>
        <fullName evidence="3">Tc1-like transposase DDE domain-containing protein</fullName>
    </recommendedName>
</protein>
<dbReference type="AlphaFoldDB" id="A0A158P562"/>
<accession>A0A158P562</accession>
<keyword evidence="2" id="KW-1185">Reference proteome</keyword>
<dbReference type="EMBL" id="CAEY01000199">
    <property type="status" value="NOT_ANNOTATED_CDS"/>
    <property type="molecule type" value="Genomic_DNA"/>
</dbReference>
<sequence length="346" mass="40575">MAKKRVQNECFYKQVCQFYLKNEKNRQATVQHFINQGPSKQSLYRMIKRFDSSGSEEYFAISGRPRSARNPEKLRKIEKVVEKNPTISLRLGGEKLRISYGSFARGKKELGYKSYRRIKAPNYKKDQPDRCKKGARKIYEQMLANKILIIDDETYVFSDPEQIPGRKFYSAKSRNSVDDSIRIDPKTKFAQKYLVWQAMDSLGNVSDPYVTTGTINHKVYLEIIDKYLIPFIEKYHRIEDILFWPDLASSHYQKDVLKFLENKKISFVKKKENTPNLPQARPIEKFWALCKSEYSKRRSVPRRLCDFRKIWKNIAEKVANNSGKNLMSGLKSKLRKVAREGPLSIV</sequence>
<evidence type="ECO:0008006" key="3">
    <source>
        <dbReference type="Google" id="ProtNLM"/>
    </source>
</evidence>
<dbReference type="STRING" id="32264.A0A158P562"/>
<dbReference type="Proteomes" id="UP000015104">
    <property type="component" value="Unassembled WGS sequence"/>
</dbReference>
<dbReference type="GO" id="GO:0003676">
    <property type="term" value="F:nucleic acid binding"/>
    <property type="evidence" value="ECO:0007669"/>
    <property type="project" value="InterPro"/>
</dbReference>